<comment type="caution">
    <text evidence="3">The sequence shown here is derived from an EMBL/GenBank/DDBJ whole genome shotgun (WGS) entry which is preliminary data.</text>
</comment>
<evidence type="ECO:0000313" key="3">
    <source>
        <dbReference type="EMBL" id="MFH4981837.1"/>
    </source>
</evidence>
<comment type="similarity">
    <text evidence="1">Belongs to the BCL7 family.</text>
</comment>
<keyword evidence="4" id="KW-1185">Reference proteome</keyword>
<organism evidence="3 4">
    <name type="scientific">Gnathostoma spinigerum</name>
    <dbReference type="NCBI Taxonomy" id="75299"/>
    <lineage>
        <taxon>Eukaryota</taxon>
        <taxon>Metazoa</taxon>
        <taxon>Ecdysozoa</taxon>
        <taxon>Nematoda</taxon>
        <taxon>Chromadorea</taxon>
        <taxon>Rhabditida</taxon>
        <taxon>Spirurina</taxon>
        <taxon>Gnathostomatomorpha</taxon>
        <taxon>Gnathostomatoidea</taxon>
        <taxon>Gnathostomatidae</taxon>
        <taxon>Gnathostoma</taxon>
    </lineage>
</organism>
<dbReference type="AlphaFoldDB" id="A0ABD6ERR6"/>
<name>A0ABD6ERR6_9BILA</name>
<evidence type="ECO:0000313" key="4">
    <source>
        <dbReference type="Proteomes" id="UP001608902"/>
    </source>
</evidence>
<protein>
    <recommendedName>
        <fullName evidence="5">BCL7-like protein</fullName>
    </recommendedName>
</protein>
<feature type="region of interest" description="Disordered" evidence="2">
    <location>
        <begin position="63"/>
        <end position="156"/>
    </location>
</feature>
<accession>A0ABD6ERR6</accession>
<feature type="compositionally biased region" description="Polar residues" evidence="2">
    <location>
        <begin position="124"/>
        <end position="144"/>
    </location>
</feature>
<dbReference type="PANTHER" id="PTHR12767:SF9">
    <property type="entry name" value="BCL7-LIKE"/>
    <property type="match status" value="1"/>
</dbReference>
<evidence type="ECO:0000256" key="1">
    <source>
        <dbReference type="ARBA" id="ARBA00010326"/>
    </source>
</evidence>
<dbReference type="EMBL" id="JBGFUD010007976">
    <property type="protein sequence ID" value="MFH4981837.1"/>
    <property type="molecule type" value="Genomic_DNA"/>
</dbReference>
<feature type="region of interest" description="Disordered" evidence="2">
    <location>
        <begin position="1"/>
        <end position="22"/>
    </location>
</feature>
<dbReference type="PANTHER" id="PTHR12767">
    <property type="entry name" value="BCL7 RELATED"/>
    <property type="match status" value="1"/>
</dbReference>
<reference evidence="3 4" key="1">
    <citation type="submission" date="2024-08" db="EMBL/GenBank/DDBJ databases">
        <title>Gnathostoma spinigerum genome.</title>
        <authorList>
            <person name="Gonzalez-Bertolin B."/>
            <person name="Monzon S."/>
            <person name="Zaballos A."/>
            <person name="Jimenez P."/>
            <person name="Dekumyoy P."/>
            <person name="Varona S."/>
            <person name="Cuesta I."/>
            <person name="Sumanam S."/>
            <person name="Adisakwattana P."/>
            <person name="Gasser R.B."/>
            <person name="Hernandez-Gonzalez A."/>
            <person name="Young N.D."/>
            <person name="Perteguer M.J."/>
        </authorList>
    </citation>
    <scope>NUCLEOTIDE SEQUENCE [LARGE SCALE GENOMIC DNA]</scope>
    <source>
        <strain evidence="3">AL3</strain>
        <tissue evidence="3">Liver</tissue>
    </source>
</reference>
<sequence length="156" mass="17934">MVPWKPSRSMYSRNQRAETRNRAKDELKRVINSVDKVRKWEKKWIVLKDTQIRMFRWVPVTATANIPKPAPKRMQEEDQSNATPSTENTRDSTILENGDVSRIRAFSNLNDDSNTGFSEGAYDSDSNQTFEPLSYPNNNGSTDFSALRQEETANSK</sequence>
<feature type="compositionally biased region" description="Polar residues" evidence="2">
    <location>
        <begin position="80"/>
        <end position="95"/>
    </location>
</feature>
<dbReference type="Pfam" id="PF04714">
    <property type="entry name" value="BCL_N"/>
    <property type="match status" value="1"/>
</dbReference>
<feature type="compositionally biased region" description="Polar residues" evidence="2">
    <location>
        <begin position="107"/>
        <end position="117"/>
    </location>
</feature>
<dbReference type="Proteomes" id="UP001608902">
    <property type="component" value="Unassembled WGS sequence"/>
</dbReference>
<proteinExistence type="inferred from homology"/>
<gene>
    <name evidence="3" type="ORF">AB6A40_008546</name>
</gene>
<dbReference type="InterPro" id="IPR006804">
    <property type="entry name" value="BCL7"/>
</dbReference>
<evidence type="ECO:0000256" key="2">
    <source>
        <dbReference type="SAM" id="MobiDB-lite"/>
    </source>
</evidence>
<evidence type="ECO:0008006" key="5">
    <source>
        <dbReference type="Google" id="ProtNLM"/>
    </source>
</evidence>